<feature type="compositionally biased region" description="Basic and acidic residues" evidence="1">
    <location>
        <begin position="532"/>
        <end position="541"/>
    </location>
</feature>
<feature type="compositionally biased region" description="Pro residues" evidence="1">
    <location>
        <begin position="802"/>
        <end position="838"/>
    </location>
</feature>
<feature type="compositionally biased region" description="Polar residues" evidence="1">
    <location>
        <begin position="844"/>
        <end position="876"/>
    </location>
</feature>
<feature type="compositionally biased region" description="Polar residues" evidence="1">
    <location>
        <begin position="572"/>
        <end position="585"/>
    </location>
</feature>
<proteinExistence type="predicted"/>
<organism evidence="2">
    <name type="scientific">Armadillidium vulgare clopovirus</name>
    <dbReference type="NCBI Taxonomy" id="2984284"/>
    <lineage>
        <taxon>Viruses</taxon>
        <taxon>Viruses incertae sedis</taxon>
        <taxon>Naldaviricetes</taxon>
        <taxon>Nimaviridae</taxon>
    </lineage>
</organism>
<feature type="compositionally biased region" description="Acidic residues" evidence="1">
    <location>
        <begin position="418"/>
        <end position="451"/>
    </location>
</feature>
<evidence type="ECO:0000313" key="2">
    <source>
        <dbReference type="EMBL" id="BDT63327.1"/>
    </source>
</evidence>
<feature type="compositionally biased region" description="Basic and acidic residues" evidence="1">
    <location>
        <begin position="592"/>
        <end position="606"/>
    </location>
</feature>
<sequence length="1047" mass="120453">MGFENNYKKGLNNEFNKWASKIQHDYDIKRINLFCKILNDIFIGIRKCKEYLNKKGCDNFLENVIMKYLDGIHDPSKLYKVLDCIADPSFNIDDVLKSDNCAHQMLLFSLPENEMKWLNNASLNTERLRLLNRLFNDDNTIIDSYFIDSYFPNKGVDFKRSNMFISLNALIQNEIHVEKQFLELYSLKYNIFERFVNQMGGDDFKIDDNNNNNNNNDEDNIMDYNNYTLKPIRLLDTDIKDFHPLTVEKLYDMFTRSHISIYNMYELIKEDLIIQFAFNANKSLLELKNNNNNDFTSMSQRDDDYYGFIMGESSFSRPFSKRPPKDVKMFYALFKKNNLENHKLIINLEKLLYHYSRLNDHVSNLKSIFSFRSEKIIVTALNLIEIELLKYKNTLFSVNFNEEIFSKKKMKRKRNMGDDDDDDDDDDGGDDDDDDDGGDDDDDDDGGDEDYAALSISSSPPSPSPPLSYERGGIQKGRKKNLENNTGNKQNKENRSIKRKHPSKFSFKNNEVPIKTQKRSSKGKGKNKQKKLKTDEERNYAFEKTSPRKTSNEALFTKVASEENDQSDNQRKIPTQTFKESSESFSLRGRPNVRDERREEFEERSGGNETLKNLYLPPPPRSLLFEAGTSREIPPPEHIYAEIESPFGNEIRPSHSLSSSSLVANSGGMPFLKEGLSATSTPRSLRKMATASNEHSLAKRYNLSYDESPHPHHHHPPSPYYKLASQKRHNQSKSFESLLPKQKHFYHQQREQQQQQQQQRKKSFYSENYPTAPKTIETQSKNLQYNKKVTPTTSLQQSPSSSIPPPPPPPPPPPLPSPVPTPPPPPPPLPPPNPPPTSISPLSQMSPSTSYSLDDITQSEQTSKNLLKNENSQLRISDNKESPRDANTKISPFTGAIKKIKKFSLRRKKNKGTSDRTNVLKDISKFDQSDLEKVNLDEKGKNKGTSDRTNVLKDISTFDKSNLKKVNMVEIEKNKEVTDEIDILKEISKFDKSNLKKVNIVDKKEKPNNEPPILKGLGEVLKNIYKANADSDSSSDRSQYVSENDFS</sequence>
<feature type="compositionally biased region" description="Basic residues" evidence="1">
    <location>
        <begin position="516"/>
        <end position="531"/>
    </location>
</feature>
<name>A0A9C7BX81_9VIRU</name>
<dbReference type="PANTHER" id="PTHR35711">
    <property type="entry name" value="EXPRESSED PROTEIN"/>
    <property type="match status" value="1"/>
</dbReference>
<evidence type="ECO:0000256" key="1">
    <source>
        <dbReference type="SAM" id="MobiDB-lite"/>
    </source>
</evidence>
<protein>
    <submittedName>
        <fullName evidence="2">Uncharacterized protein</fullName>
    </submittedName>
</protein>
<feature type="region of interest" description="Disordered" evidence="1">
    <location>
        <begin position="1028"/>
        <end position="1047"/>
    </location>
</feature>
<reference evidence="2" key="1">
    <citation type="submission" date="2022-10" db="EMBL/GenBank/DDBJ databases">
        <title>Genome sequences of endogenous nimaviruses in decapod crustaceans.</title>
        <authorList>
            <person name="Kawato S."/>
            <person name="Nozaki R."/>
            <person name="Kondo H."/>
            <person name="Hirono I."/>
        </authorList>
    </citation>
    <scope>NUCLEOTIDE SEQUENCE</scope>
    <source>
        <strain evidence="2">TUMSAT20210906</strain>
    </source>
</reference>
<feature type="compositionally biased region" description="Basic and acidic residues" evidence="1">
    <location>
        <begin position="877"/>
        <end position="887"/>
    </location>
</feature>
<accession>A0A9C7BX81</accession>
<feature type="compositionally biased region" description="Low complexity" evidence="1">
    <location>
        <begin position="789"/>
        <end position="801"/>
    </location>
</feature>
<dbReference type="EMBL" id="LC738883">
    <property type="protein sequence ID" value="BDT63327.1"/>
    <property type="molecule type" value="Genomic_DNA"/>
</dbReference>
<dbReference type="PANTHER" id="PTHR35711:SF1">
    <property type="entry name" value="ECTODERMAL, ISOFORM F"/>
    <property type="match status" value="1"/>
</dbReference>
<feature type="region of interest" description="Disordered" evidence="1">
    <location>
        <begin position="409"/>
        <end position="895"/>
    </location>
</feature>
<feature type="compositionally biased region" description="Polar residues" evidence="1">
    <location>
        <begin position="776"/>
        <end position="787"/>
    </location>
</feature>